<keyword evidence="1" id="KW-0677">Repeat</keyword>
<dbReference type="SMART" id="SM00225">
    <property type="entry name" value="BTB"/>
    <property type="match status" value="1"/>
</dbReference>
<dbReference type="InterPro" id="IPR009091">
    <property type="entry name" value="RCC1/BLIP-II"/>
</dbReference>
<dbReference type="EMBL" id="WIXP02000012">
    <property type="protein sequence ID" value="KAF6202146.1"/>
    <property type="molecule type" value="Genomic_DNA"/>
</dbReference>
<dbReference type="PANTHER" id="PTHR22872">
    <property type="entry name" value="BTK-BINDING PROTEIN-RELATED"/>
    <property type="match status" value="1"/>
</dbReference>
<dbReference type="PROSITE" id="PS00626">
    <property type="entry name" value="RCC1_2"/>
    <property type="match status" value="1"/>
</dbReference>
<keyword evidence="5" id="KW-1185">Reference proteome</keyword>
<reference evidence="4" key="1">
    <citation type="journal article" date="2021" name="Mol. Ecol. Resour.">
        <title>Apolygus lucorum genome provides insights into omnivorousness and mesophyll feeding.</title>
        <authorList>
            <person name="Liu Y."/>
            <person name="Liu H."/>
            <person name="Wang H."/>
            <person name="Huang T."/>
            <person name="Liu B."/>
            <person name="Yang B."/>
            <person name="Yin L."/>
            <person name="Li B."/>
            <person name="Zhang Y."/>
            <person name="Zhang S."/>
            <person name="Jiang F."/>
            <person name="Zhang X."/>
            <person name="Ren Y."/>
            <person name="Wang B."/>
            <person name="Wang S."/>
            <person name="Lu Y."/>
            <person name="Wu K."/>
            <person name="Fan W."/>
            <person name="Wang G."/>
        </authorList>
    </citation>
    <scope>NUCLEOTIDE SEQUENCE</scope>
    <source>
        <strain evidence="4">12Hb</strain>
    </source>
</reference>
<protein>
    <recommendedName>
        <fullName evidence="3">BTB domain-containing protein</fullName>
    </recommendedName>
</protein>
<name>A0A8S9X248_APOLU</name>
<dbReference type="PROSITE" id="PS50097">
    <property type="entry name" value="BTB"/>
    <property type="match status" value="1"/>
</dbReference>
<feature type="repeat" description="RCC1" evidence="2">
    <location>
        <begin position="271"/>
        <end position="322"/>
    </location>
</feature>
<proteinExistence type="predicted"/>
<dbReference type="SUPFAM" id="SSF54695">
    <property type="entry name" value="POZ domain"/>
    <property type="match status" value="1"/>
</dbReference>
<dbReference type="AlphaFoldDB" id="A0A8S9X248"/>
<sequence length="612" mass="68750">MITKGNQDVYGTGFNSMVGSTKSLLRMIYDEDNLERPIGFTRDNLDENVKIEKLSGIGMKKIVVGFLFGAGLTSNNEVYKWGEGPDIEVSKCRSVCFEAHNPGALCPKCGGNYSKIKIGGFLFNKCHKCNFLPSYNRSSPPSGVMLIRIVMSYNVYVPCLSCGKICQSLNVDAYALNYCRKCDLLRQVSYDEVPTRASLAPRKIKLPDSVKVLDIECGRTFLVLRTFDNRLFVWGSFGTSYYRCWVENPDDAVIRSLSCGGNHIAALTYPGNVYTCGSGDLGQLGYPWNEFLGHLTLKKVHLSGNVVKVCCRSSGTVCLMDDRSVYCWGTHLKKTGRGQFSLTHSPSDKILEPVKIPGKFFDIAVSPLTNVFSAKTEPLVFTWDDVKRPKSRYNHQQVVRINAPDCLSALKDRPITYSASASQQPFRFIRRFIPQCTIHSQFYGSPLFSDLTFKLSDGQFPAHSLVLHTNSVYFKKLFSEKNEIPKEIDVSSYNSDAYKSLLKYFYGVQVTDEKIENLFDLHSIAMSYNETEICSETFCRLRDALDARNVLPTHAKAKSAGYKDLVEECENFMNSPEYKNLLVKLIAKDSQKSIQALAMLTEGLPEDDLHID</sequence>
<organism evidence="4 5">
    <name type="scientific">Apolygus lucorum</name>
    <name type="common">Small green plant bug</name>
    <name type="synonym">Lygocoris lucorum</name>
    <dbReference type="NCBI Taxonomy" id="248454"/>
    <lineage>
        <taxon>Eukaryota</taxon>
        <taxon>Metazoa</taxon>
        <taxon>Ecdysozoa</taxon>
        <taxon>Arthropoda</taxon>
        <taxon>Hexapoda</taxon>
        <taxon>Insecta</taxon>
        <taxon>Pterygota</taxon>
        <taxon>Neoptera</taxon>
        <taxon>Paraneoptera</taxon>
        <taxon>Hemiptera</taxon>
        <taxon>Heteroptera</taxon>
        <taxon>Panheteroptera</taxon>
        <taxon>Cimicomorpha</taxon>
        <taxon>Miridae</taxon>
        <taxon>Mirini</taxon>
        <taxon>Apolygus</taxon>
    </lineage>
</organism>
<dbReference type="InterPro" id="IPR011333">
    <property type="entry name" value="SKP1/BTB/POZ_sf"/>
</dbReference>
<dbReference type="Gene3D" id="3.30.710.10">
    <property type="entry name" value="Potassium Channel Kv1.1, Chain A"/>
    <property type="match status" value="1"/>
</dbReference>
<dbReference type="Gene3D" id="2.130.10.30">
    <property type="entry name" value="Regulator of chromosome condensation 1/beta-lactamase-inhibitor protein II"/>
    <property type="match status" value="1"/>
</dbReference>
<dbReference type="SUPFAM" id="SSF50985">
    <property type="entry name" value="RCC1/BLIP-II"/>
    <property type="match status" value="1"/>
</dbReference>
<evidence type="ECO:0000313" key="5">
    <source>
        <dbReference type="Proteomes" id="UP000466442"/>
    </source>
</evidence>
<dbReference type="OrthoDB" id="5370059at2759"/>
<dbReference type="Pfam" id="PF13540">
    <property type="entry name" value="RCC1_2"/>
    <property type="match status" value="1"/>
</dbReference>
<comment type="caution">
    <text evidence="4">The sequence shown here is derived from an EMBL/GenBank/DDBJ whole genome shotgun (WGS) entry which is preliminary data.</text>
</comment>
<gene>
    <name evidence="4" type="ORF">GE061_004544</name>
</gene>
<dbReference type="InterPro" id="IPR000210">
    <property type="entry name" value="BTB/POZ_dom"/>
</dbReference>
<dbReference type="PROSITE" id="PS50012">
    <property type="entry name" value="RCC1_3"/>
    <property type="match status" value="1"/>
</dbReference>
<evidence type="ECO:0000256" key="1">
    <source>
        <dbReference type="ARBA" id="ARBA00022737"/>
    </source>
</evidence>
<dbReference type="Pfam" id="PF00651">
    <property type="entry name" value="BTB"/>
    <property type="match status" value="1"/>
</dbReference>
<dbReference type="InterPro" id="IPR000408">
    <property type="entry name" value="Reg_chr_condens"/>
</dbReference>
<evidence type="ECO:0000259" key="3">
    <source>
        <dbReference type="PROSITE" id="PS50097"/>
    </source>
</evidence>
<dbReference type="Proteomes" id="UP000466442">
    <property type="component" value="Linkage Group LG12"/>
</dbReference>
<evidence type="ECO:0000256" key="2">
    <source>
        <dbReference type="PROSITE-ProRule" id="PRU00235"/>
    </source>
</evidence>
<feature type="domain" description="BTB" evidence="3">
    <location>
        <begin position="449"/>
        <end position="514"/>
    </location>
</feature>
<evidence type="ECO:0000313" key="4">
    <source>
        <dbReference type="EMBL" id="KAF6202146.1"/>
    </source>
</evidence>
<accession>A0A8S9X248</accession>
<dbReference type="InterPro" id="IPR051625">
    <property type="entry name" value="Signaling_Regulatory_Domain"/>
</dbReference>